<reference evidence="17 18" key="1">
    <citation type="submission" date="2020-08" db="EMBL/GenBank/DDBJ databases">
        <title>Aphidius gifuensis genome sequencing and assembly.</title>
        <authorList>
            <person name="Du Z."/>
        </authorList>
    </citation>
    <scope>NUCLEOTIDE SEQUENCE [LARGE SCALE GENOMIC DNA]</scope>
    <source>
        <strain evidence="17">YNYX2018</strain>
        <tissue evidence="17">Adults</tissue>
    </source>
</reference>
<evidence type="ECO:0000256" key="5">
    <source>
        <dbReference type="ARBA" id="ARBA00022989"/>
    </source>
</evidence>
<evidence type="ECO:0000313" key="18">
    <source>
        <dbReference type="Proteomes" id="UP000639338"/>
    </source>
</evidence>
<sequence length="982" mass="111900">MGRKRWWMGGSFLALFLVLVLLHVPTIQGEGEVGCLFDPNVCKSTDETCWDDAAFGKCIRLFNAIDDDTYHEIINWLHPYTQCVMQNALNSIKFQLKHDEKFCLDFKNTVNSETADFIDIENDDDDDDDTNEEISPLAVVKFSPSRGHGYGDFANEMYYPPETNDDSKNEEIFLPYIDENKKPTRHPTLNFNKNDKDNLLNDKHGYYYDDNDDDDKLIIDDKYDDELIDLTKKYQRITDDMKNLNIKKKKNDNTMFRLRREPRIENTEISIGDDLSRYIDLHNLQKEKSKNSNDNWKFGKTNNSYGEKTLFDLVKENKLRKGKGKFELLWNDDDEDEEDDNDNGRGGGDNGGYYPGYHGEGMEGDRFDSSEDLSTDTDDPGWDGLQEFFNSQGISGFKRPERLDVKKPGPLFPQNNYAFNIPTEISGDDDGDKKHDRLVKKEMIAGRDITLLSPSETYRNRVDMDYVYLQFDKPIHNWKDGEDIVKQVGKIIGFDLWDLSDVRVGNAEVTFKVNENSLNMNATDVVTHLYKLRNELEKTIHVNPIRAGIGDKIKLPAMWEIMPSNDPINQNLLGILVAAGSAAVATAAVIILFLARKYARIRAKLASLSTPDPEASKDYQELCRARMQAKQPTEKIESPRIVSLSRESESSNRSSTSSWGGEEAAALANMDISTGRIVLSYMEDHLKNKDRLDQEWAAVCAYESEPSSISIATDKTNAERNRPGSAPTYDHSRVVLNDLSNENNSDYINASTITDHDPRNPAYIATQGPLPQTSADFWQLVWEQGSVVIVMLTRLTEEGKAMCHRYWPEEGSELYHIYEVHLVSEHIWCDDYLVRSFYLKNLRTGETRTVTQFHFLSWPDNGIPSSTKALLEFRRKVNKSYRGRSCPIVVHCSDGAGRTGTYCLIDMVLNRMIKGAKEIDIAAALEHIRDQRPDMVSTKKQFEFVLVAVAEEVHAILKALPTQINDKNPPLSQTSISSNSDK</sequence>
<dbReference type="SMART" id="SM00404">
    <property type="entry name" value="PTPc_motif"/>
    <property type="match status" value="1"/>
</dbReference>
<dbReference type="GO" id="GO:0051046">
    <property type="term" value="P:regulation of secretion"/>
    <property type="evidence" value="ECO:0007669"/>
    <property type="project" value="TreeGrafter"/>
</dbReference>
<dbReference type="FunFam" id="3.90.190.10:FF:000017">
    <property type="entry name" value="receptor-type tyrosine-protein phosphatase-like N isoform X2"/>
    <property type="match status" value="1"/>
</dbReference>
<evidence type="ECO:0000256" key="10">
    <source>
        <dbReference type="ARBA" id="ARBA00023329"/>
    </source>
</evidence>
<organism evidence="17 18">
    <name type="scientific">Aphidius gifuensis</name>
    <name type="common">Parasitoid wasp</name>
    <dbReference type="NCBI Taxonomy" id="684658"/>
    <lineage>
        <taxon>Eukaryota</taxon>
        <taxon>Metazoa</taxon>
        <taxon>Ecdysozoa</taxon>
        <taxon>Arthropoda</taxon>
        <taxon>Hexapoda</taxon>
        <taxon>Insecta</taxon>
        <taxon>Pterygota</taxon>
        <taxon>Neoptera</taxon>
        <taxon>Endopterygota</taxon>
        <taxon>Hymenoptera</taxon>
        <taxon>Apocrita</taxon>
        <taxon>Ichneumonoidea</taxon>
        <taxon>Braconidae</taxon>
        <taxon>Aphidiinae</taxon>
        <taxon>Aphidius</taxon>
    </lineage>
</organism>
<dbReference type="PROSITE" id="PS50056">
    <property type="entry name" value="TYR_PHOSPHATASE_2"/>
    <property type="match status" value="1"/>
</dbReference>
<keyword evidence="10" id="KW-0968">Cytoplasmic vesicle</keyword>
<dbReference type="InterPro" id="IPR029021">
    <property type="entry name" value="Prot-tyrosine_phosphatase-like"/>
</dbReference>
<comment type="subcellular location">
    <subcellularLocation>
        <location evidence="1">Cytoplasmic vesicle</location>
        <location evidence="1">Secretory vesicle membrane</location>
        <topology evidence="1">Single-pass type I membrane protein</topology>
    </subcellularLocation>
    <subcellularLocation>
        <location evidence="11">Synapse</location>
    </subcellularLocation>
</comment>
<dbReference type="Pfam" id="PF00102">
    <property type="entry name" value="Y_phosphatase"/>
    <property type="match status" value="1"/>
</dbReference>
<dbReference type="InterPro" id="IPR016130">
    <property type="entry name" value="Tyr_Pase_AS"/>
</dbReference>
<keyword evidence="18" id="KW-1185">Reference proteome</keyword>
<feature type="chain" id="PRO_5032607671" description="Receptor-type tyrosine-protein phosphatase N2" evidence="14">
    <location>
        <begin position="30"/>
        <end position="982"/>
    </location>
</feature>
<evidence type="ECO:0000256" key="7">
    <source>
        <dbReference type="ARBA" id="ARBA00023136"/>
    </source>
</evidence>
<dbReference type="InterPro" id="IPR021613">
    <property type="entry name" value="Receptor_IA-2_dom"/>
</dbReference>
<feature type="domain" description="Tyrosine-protein phosphatase" evidence="15">
    <location>
        <begin position="692"/>
        <end position="952"/>
    </location>
</feature>
<dbReference type="EMBL" id="JACMRX010000006">
    <property type="protein sequence ID" value="KAF7987372.1"/>
    <property type="molecule type" value="Genomic_DNA"/>
</dbReference>
<dbReference type="AlphaFoldDB" id="A0A834XID5"/>
<gene>
    <name evidence="17" type="ORF">HCN44_003134</name>
</gene>
<evidence type="ECO:0000256" key="8">
    <source>
        <dbReference type="ARBA" id="ARBA00023170"/>
    </source>
</evidence>
<feature type="compositionally biased region" description="Basic and acidic residues" evidence="12">
    <location>
        <begin position="360"/>
        <end position="369"/>
    </location>
</feature>
<keyword evidence="6" id="KW-0770">Synapse</keyword>
<keyword evidence="5 13" id="KW-1133">Transmembrane helix</keyword>
<dbReference type="PANTHER" id="PTHR46106:SF4">
    <property type="entry name" value="IA-2 PROTEIN TYROSINE PHOSPHATASE, ISOFORM C"/>
    <property type="match status" value="1"/>
</dbReference>
<feature type="region of interest" description="Disordered" evidence="12">
    <location>
        <begin position="627"/>
        <end position="660"/>
    </location>
</feature>
<protein>
    <recommendedName>
        <fullName evidence="19">Receptor-type tyrosine-protein phosphatase N2</fullName>
    </recommendedName>
</protein>
<keyword evidence="2" id="KW-0597">Phosphoprotein</keyword>
<evidence type="ECO:0000256" key="6">
    <source>
        <dbReference type="ARBA" id="ARBA00023018"/>
    </source>
</evidence>
<keyword evidence="3 13" id="KW-0812">Transmembrane</keyword>
<feature type="region of interest" description="Disordered" evidence="12">
    <location>
        <begin position="330"/>
        <end position="378"/>
    </location>
</feature>
<feature type="transmembrane region" description="Helical" evidence="13">
    <location>
        <begin position="572"/>
        <end position="595"/>
    </location>
</feature>
<dbReference type="PROSITE" id="PS00383">
    <property type="entry name" value="TYR_PHOSPHATASE_1"/>
    <property type="match status" value="1"/>
</dbReference>
<dbReference type="PROSITE" id="PS50055">
    <property type="entry name" value="TYR_PHOSPHATASE_PTP"/>
    <property type="match status" value="1"/>
</dbReference>
<dbReference type="SUPFAM" id="SSF52799">
    <property type="entry name" value="(Phosphotyrosine protein) phosphatases II"/>
    <property type="match status" value="1"/>
</dbReference>
<feature type="signal peptide" evidence="14">
    <location>
        <begin position="1"/>
        <end position="29"/>
    </location>
</feature>
<dbReference type="GO" id="GO:0009653">
    <property type="term" value="P:anatomical structure morphogenesis"/>
    <property type="evidence" value="ECO:0007669"/>
    <property type="project" value="UniProtKB-ARBA"/>
</dbReference>
<dbReference type="PRINTS" id="PR00700">
    <property type="entry name" value="PRTYPHPHTASE"/>
</dbReference>
<evidence type="ECO:0000256" key="2">
    <source>
        <dbReference type="ARBA" id="ARBA00022553"/>
    </source>
</evidence>
<evidence type="ECO:0000256" key="12">
    <source>
        <dbReference type="SAM" id="MobiDB-lite"/>
    </source>
</evidence>
<keyword evidence="7 13" id="KW-0472">Membrane</keyword>
<evidence type="ECO:0000256" key="14">
    <source>
        <dbReference type="SAM" id="SignalP"/>
    </source>
</evidence>
<keyword evidence="8" id="KW-0675">Receptor</keyword>
<evidence type="ECO:0000256" key="4">
    <source>
        <dbReference type="ARBA" id="ARBA00022729"/>
    </source>
</evidence>
<evidence type="ECO:0008006" key="19">
    <source>
        <dbReference type="Google" id="ProtNLM"/>
    </source>
</evidence>
<dbReference type="SMART" id="SM00194">
    <property type="entry name" value="PTPc"/>
    <property type="match status" value="1"/>
</dbReference>
<dbReference type="InterPro" id="IPR033522">
    <property type="entry name" value="IA-2/IA-2_beta"/>
</dbReference>
<dbReference type="InterPro" id="IPR038112">
    <property type="entry name" value="Receptor_IA-2_ectodomain_sf"/>
</dbReference>
<dbReference type="GO" id="GO:0030658">
    <property type="term" value="C:transport vesicle membrane"/>
    <property type="evidence" value="ECO:0007669"/>
    <property type="project" value="UniProtKB-SubCell"/>
</dbReference>
<feature type="compositionally biased region" description="Acidic residues" evidence="12">
    <location>
        <begin position="330"/>
        <end position="341"/>
    </location>
</feature>
<feature type="domain" description="Tyrosine specific protein phosphatases" evidence="16">
    <location>
        <begin position="871"/>
        <end position="943"/>
    </location>
</feature>
<comment type="caution">
    <text evidence="17">The sequence shown here is derived from an EMBL/GenBank/DDBJ whole genome shotgun (WGS) entry which is preliminary data.</text>
</comment>
<evidence type="ECO:0000256" key="3">
    <source>
        <dbReference type="ARBA" id="ARBA00022692"/>
    </source>
</evidence>
<dbReference type="InterPro" id="IPR003595">
    <property type="entry name" value="Tyr_Pase_cat"/>
</dbReference>
<feature type="compositionally biased region" description="Gly residues" evidence="12">
    <location>
        <begin position="344"/>
        <end position="354"/>
    </location>
</feature>
<dbReference type="InterPro" id="IPR000242">
    <property type="entry name" value="PTP_cat"/>
</dbReference>
<dbReference type="GO" id="GO:0048666">
    <property type="term" value="P:neuron development"/>
    <property type="evidence" value="ECO:0007669"/>
    <property type="project" value="UniProtKB-ARBA"/>
</dbReference>
<dbReference type="Proteomes" id="UP000639338">
    <property type="component" value="Unassembled WGS sequence"/>
</dbReference>
<evidence type="ECO:0000313" key="17">
    <source>
        <dbReference type="EMBL" id="KAF7987372.1"/>
    </source>
</evidence>
<dbReference type="GO" id="GO:0004725">
    <property type="term" value="F:protein tyrosine phosphatase activity"/>
    <property type="evidence" value="ECO:0007669"/>
    <property type="project" value="InterPro"/>
</dbReference>
<proteinExistence type="predicted"/>
<evidence type="ECO:0000259" key="16">
    <source>
        <dbReference type="PROSITE" id="PS50056"/>
    </source>
</evidence>
<keyword evidence="9" id="KW-0325">Glycoprotein</keyword>
<dbReference type="GO" id="GO:0045202">
    <property type="term" value="C:synapse"/>
    <property type="evidence" value="ECO:0007669"/>
    <property type="project" value="UniProtKB-SubCell"/>
</dbReference>
<evidence type="ECO:0000256" key="9">
    <source>
        <dbReference type="ARBA" id="ARBA00023180"/>
    </source>
</evidence>
<dbReference type="PANTHER" id="PTHR46106">
    <property type="entry name" value="IA-2 PROTEIN TYROSINE PHOSPHATASE, ISOFORM C"/>
    <property type="match status" value="1"/>
</dbReference>
<evidence type="ECO:0000259" key="15">
    <source>
        <dbReference type="PROSITE" id="PS50055"/>
    </source>
</evidence>
<dbReference type="GO" id="GO:0030141">
    <property type="term" value="C:secretory granule"/>
    <property type="evidence" value="ECO:0007669"/>
    <property type="project" value="InterPro"/>
</dbReference>
<evidence type="ECO:0000256" key="11">
    <source>
        <dbReference type="ARBA" id="ARBA00034103"/>
    </source>
</evidence>
<evidence type="ECO:0000256" key="13">
    <source>
        <dbReference type="SAM" id="Phobius"/>
    </source>
</evidence>
<dbReference type="InterPro" id="IPR000387">
    <property type="entry name" value="Tyr_Pase_dom"/>
</dbReference>
<dbReference type="OrthoDB" id="9880441at2759"/>
<dbReference type="Gene3D" id="3.30.70.2470">
    <property type="entry name" value="Protein-tyrosine phosphatase receptor IA-2 ectodomain"/>
    <property type="match status" value="1"/>
</dbReference>
<keyword evidence="4 14" id="KW-0732">Signal</keyword>
<evidence type="ECO:0000256" key="1">
    <source>
        <dbReference type="ARBA" id="ARBA00004212"/>
    </source>
</evidence>
<dbReference type="Pfam" id="PF11548">
    <property type="entry name" value="Receptor_IA-2"/>
    <property type="match status" value="1"/>
</dbReference>
<accession>A0A834XID5</accession>
<dbReference type="Gene3D" id="3.90.190.10">
    <property type="entry name" value="Protein tyrosine phosphatase superfamily"/>
    <property type="match status" value="1"/>
</dbReference>
<name>A0A834XID5_APHGI</name>